<protein>
    <submittedName>
        <fullName evidence="2">ASCH domain-containing protein</fullName>
    </submittedName>
</protein>
<dbReference type="InterPro" id="IPR007374">
    <property type="entry name" value="ASCH_domain"/>
</dbReference>
<organism evidence="2 3">
    <name type="scientific">Aureibaculum algae</name>
    <dbReference type="NCBI Taxonomy" id="2584122"/>
    <lineage>
        <taxon>Bacteria</taxon>
        <taxon>Pseudomonadati</taxon>
        <taxon>Bacteroidota</taxon>
        <taxon>Flavobacteriia</taxon>
        <taxon>Flavobacteriales</taxon>
        <taxon>Flavobacteriaceae</taxon>
        <taxon>Aureibaculum</taxon>
    </lineage>
</organism>
<dbReference type="Gene3D" id="3.10.400.10">
    <property type="entry name" value="Sulfate adenylyltransferase"/>
    <property type="match status" value="1"/>
</dbReference>
<evidence type="ECO:0000313" key="2">
    <source>
        <dbReference type="EMBL" id="QCX38634.1"/>
    </source>
</evidence>
<dbReference type="AlphaFoldDB" id="A0A5B7TTU5"/>
<feature type="domain" description="ASCH" evidence="1">
    <location>
        <begin position="70"/>
        <end position="194"/>
    </location>
</feature>
<keyword evidence="3" id="KW-1185">Reference proteome</keyword>
<dbReference type="InterPro" id="IPR009326">
    <property type="entry name" value="DUF984"/>
</dbReference>
<dbReference type="PROSITE" id="PS51257">
    <property type="entry name" value="PROKAR_LIPOPROTEIN"/>
    <property type="match status" value="1"/>
</dbReference>
<reference evidence="2 3" key="1">
    <citation type="submission" date="2019-05" db="EMBL/GenBank/DDBJ databases">
        <title>Algicella ahnfeltiae gen. nov., sp. nov., a novel marine bacterium of the family Flavobacteriaceae isolated from a red alga.</title>
        <authorList>
            <person name="Nedashkovskaya O.I."/>
            <person name="Kukhlevskiy A.D."/>
            <person name="Kim S.-G."/>
            <person name="Zhukova N.V."/>
            <person name="Mikhailov V.V."/>
        </authorList>
    </citation>
    <scope>NUCLEOTIDE SEQUENCE [LARGE SCALE GENOMIC DNA]</scope>
    <source>
        <strain evidence="2 3">10Alg115</strain>
    </source>
</reference>
<gene>
    <name evidence="2" type="ORF">FF125_09395</name>
</gene>
<proteinExistence type="predicted"/>
<dbReference type="PANTHER" id="PTHR39203">
    <property type="entry name" value="CYTOPLASMIC PROTEIN-RELATED"/>
    <property type="match status" value="1"/>
</dbReference>
<dbReference type="InterPro" id="IPR015947">
    <property type="entry name" value="PUA-like_sf"/>
</dbReference>
<dbReference type="SMART" id="SM01022">
    <property type="entry name" value="ASCH"/>
    <property type="match status" value="1"/>
</dbReference>
<dbReference type="RefSeq" id="WP_138949526.1">
    <property type="nucleotide sequence ID" value="NZ_CP040749.1"/>
</dbReference>
<dbReference type="SUPFAM" id="SSF88697">
    <property type="entry name" value="PUA domain-like"/>
    <property type="match status" value="1"/>
</dbReference>
<dbReference type="Proteomes" id="UP000306229">
    <property type="component" value="Chromosome"/>
</dbReference>
<accession>A0A5B7TTU5</accession>
<dbReference type="EMBL" id="CP040749">
    <property type="protein sequence ID" value="QCX38634.1"/>
    <property type="molecule type" value="Genomic_DNA"/>
</dbReference>
<dbReference type="Pfam" id="PF04266">
    <property type="entry name" value="ASCH"/>
    <property type="match status" value="1"/>
</dbReference>
<dbReference type="KEGG" id="fbe:FF125_09395"/>
<evidence type="ECO:0000259" key="1">
    <source>
        <dbReference type="SMART" id="SM01022"/>
    </source>
</evidence>
<evidence type="ECO:0000313" key="3">
    <source>
        <dbReference type="Proteomes" id="UP000306229"/>
    </source>
</evidence>
<dbReference type="PANTHER" id="PTHR39203:SF1">
    <property type="entry name" value="CYTOPLASMIC PROTEIN"/>
    <property type="match status" value="1"/>
</dbReference>
<dbReference type="CDD" id="cd06553">
    <property type="entry name" value="ASCH_Ef3133_like"/>
    <property type="match status" value="1"/>
</dbReference>
<name>A0A5B7TTU5_9FLAO</name>
<dbReference type="OrthoDB" id="9807542at2"/>
<sequence length="197" mass="22694">MKHLAIVLIFILMSCKNEPKTETKMETDTNGDIVTESESESQIDQSVYEMWNNYIKSNPEFKNQEIPESDFFHNNREDANRLAVLTINGKKKASSGLYSLYKQYNVDIPKVGTKQIITDFDGKAKAIIENSSVDTIPFNKISKDYAELDMGTDIEPLEKWKKAHWDFFESVLEESGEKPTEEMLVVCVTFETIWTEK</sequence>